<feature type="region of interest" description="Disordered" evidence="1">
    <location>
        <begin position="749"/>
        <end position="778"/>
    </location>
</feature>
<dbReference type="EMBL" id="KB445555">
    <property type="protein sequence ID" value="EMC96282.1"/>
    <property type="molecule type" value="Genomic_DNA"/>
</dbReference>
<feature type="compositionally biased region" description="Polar residues" evidence="1">
    <location>
        <begin position="53"/>
        <end position="62"/>
    </location>
</feature>
<dbReference type="RefSeq" id="XP_007676427.1">
    <property type="nucleotide sequence ID" value="XM_007678237.1"/>
</dbReference>
<feature type="domain" description="IPT/TIG" evidence="2">
    <location>
        <begin position="811"/>
        <end position="879"/>
    </location>
</feature>
<feature type="region of interest" description="Disordered" evidence="1">
    <location>
        <begin position="604"/>
        <end position="679"/>
    </location>
</feature>
<feature type="region of interest" description="Disordered" evidence="1">
    <location>
        <begin position="140"/>
        <end position="174"/>
    </location>
</feature>
<feature type="compositionally biased region" description="Low complexity" evidence="1">
    <location>
        <begin position="86"/>
        <end position="99"/>
    </location>
</feature>
<dbReference type="Pfam" id="PF01833">
    <property type="entry name" value="TIG"/>
    <property type="match status" value="1"/>
</dbReference>
<evidence type="ECO:0000256" key="1">
    <source>
        <dbReference type="SAM" id="MobiDB-lite"/>
    </source>
</evidence>
<name>M2LPG3_BAUPA</name>
<feature type="domain" description="SPT23/MGA2-like DNA-binding" evidence="3">
    <location>
        <begin position="419"/>
        <end position="543"/>
    </location>
</feature>
<dbReference type="CDD" id="cd00102">
    <property type="entry name" value="IPT"/>
    <property type="match status" value="1"/>
</dbReference>
<dbReference type="KEGG" id="bcom:BAUCODRAFT_147914"/>
<dbReference type="eggNOG" id="KOG3836">
    <property type="taxonomic scope" value="Eukaryota"/>
</dbReference>
<feature type="compositionally biased region" description="Polar residues" evidence="1">
    <location>
        <begin position="614"/>
        <end position="633"/>
    </location>
</feature>
<evidence type="ECO:0000313" key="5">
    <source>
        <dbReference type="Proteomes" id="UP000011761"/>
    </source>
</evidence>
<reference evidence="4 5" key="1">
    <citation type="journal article" date="2012" name="PLoS Pathog.">
        <title>Diverse lifestyles and strategies of plant pathogenesis encoded in the genomes of eighteen Dothideomycetes fungi.</title>
        <authorList>
            <person name="Ohm R.A."/>
            <person name="Feau N."/>
            <person name="Henrissat B."/>
            <person name="Schoch C.L."/>
            <person name="Horwitz B.A."/>
            <person name="Barry K.W."/>
            <person name="Condon B.J."/>
            <person name="Copeland A.C."/>
            <person name="Dhillon B."/>
            <person name="Glaser F."/>
            <person name="Hesse C.N."/>
            <person name="Kosti I."/>
            <person name="LaButti K."/>
            <person name="Lindquist E.A."/>
            <person name="Lucas S."/>
            <person name="Salamov A.A."/>
            <person name="Bradshaw R.E."/>
            <person name="Ciuffetti L."/>
            <person name="Hamelin R.C."/>
            <person name="Kema G.H.J."/>
            <person name="Lawrence C."/>
            <person name="Scott J.A."/>
            <person name="Spatafora J.W."/>
            <person name="Turgeon B.G."/>
            <person name="de Wit P.J.G.M."/>
            <person name="Zhong S."/>
            <person name="Goodwin S.B."/>
            <person name="Grigoriev I.V."/>
        </authorList>
    </citation>
    <scope>NUCLEOTIDE SEQUENCE [LARGE SCALE GENOMIC DNA]</scope>
    <source>
        <strain evidence="4 5">UAMH 10762</strain>
    </source>
</reference>
<feature type="compositionally biased region" description="Basic and acidic residues" evidence="1">
    <location>
        <begin position="390"/>
        <end position="414"/>
    </location>
</feature>
<dbReference type="InterPro" id="IPR014756">
    <property type="entry name" value="Ig_E-set"/>
</dbReference>
<feature type="region of interest" description="Disordered" evidence="1">
    <location>
        <begin position="380"/>
        <end position="416"/>
    </location>
</feature>
<dbReference type="InterPro" id="IPR002909">
    <property type="entry name" value="IPT_dom"/>
</dbReference>
<organism evidence="4 5">
    <name type="scientific">Baudoinia panamericana (strain UAMH 10762)</name>
    <name type="common">Angels' share fungus</name>
    <name type="synonym">Baudoinia compniacensis (strain UAMH 10762)</name>
    <dbReference type="NCBI Taxonomy" id="717646"/>
    <lineage>
        <taxon>Eukaryota</taxon>
        <taxon>Fungi</taxon>
        <taxon>Dikarya</taxon>
        <taxon>Ascomycota</taxon>
        <taxon>Pezizomycotina</taxon>
        <taxon>Dothideomycetes</taxon>
        <taxon>Dothideomycetidae</taxon>
        <taxon>Mycosphaerellales</taxon>
        <taxon>Teratosphaeriaceae</taxon>
        <taxon>Baudoinia</taxon>
    </lineage>
</organism>
<dbReference type="AlphaFoldDB" id="M2LPG3"/>
<evidence type="ECO:0000313" key="4">
    <source>
        <dbReference type="EMBL" id="EMC96282.1"/>
    </source>
</evidence>
<dbReference type="Pfam" id="PF25603">
    <property type="entry name" value="SPT23_MGA2_DBD"/>
    <property type="match status" value="2"/>
</dbReference>
<feature type="compositionally biased region" description="Low complexity" evidence="1">
    <location>
        <begin position="156"/>
        <end position="173"/>
    </location>
</feature>
<protein>
    <submittedName>
        <fullName evidence="4">Uncharacterized protein</fullName>
    </submittedName>
</protein>
<dbReference type="SUPFAM" id="SSF81296">
    <property type="entry name" value="E set domains"/>
    <property type="match status" value="1"/>
</dbReference>
<dbReference type="OrthoDB" id="71307at2759"/>
<feature type="domain" description="SPT23/MGA2-like DNA-binding" evidence="3">
    <location>
        <begin position="300"/>
        <end position="403"/>
    </location>
</feature>
<feature type="compositionally biased region" description="Polar residues" evidence="1">
    <location>
        <begin position="749"/>
        <end position="765"/>
    </location>
</feature>
<dbReference type="InterPro" id="IPR057962">
    <property type="entry name" value="SPT23_MGA2_DBD"/>
</dbReference>
<dbReference type="Proteomes" id="UP000011761">
    <property type="component" value="Unassembled WGS sequence"/>
</dbReference>
<feature type="compositionally biased region" description="Polar residues" evidence="1">
    <location>
        <begin position="669"/>
        <end position="679"/>
    </location>
</feature>
<dbReference type="InterPro" id="IPR013783">
    <property type="entry name" value="Ig-like_fold"/>
</dbReference>
<keyword evidence="5" id="KW-1185">Reference proteome</keyword>
<dbReference type="Gene3D" id="2.60.40.10">
    <property type="entry name" value="Immunoglobulins"/>
    <property type="match status" value="1"/>
</dbReference>
<dbReference type="GeneID" id="19108809"/>
<dbReference type="OMA" id="SYMTIPN"/>
<feature type="compositionally biased region" description="Basic residues" evidence="1">
    <location>
        <begin position="644"/>
        <end position="659"/>
    </location>
</feature>
<proteinExistence type="predicted"/>
<dbReference type="HOGENOM" id="CLU_008997_0_0_1"/>
<evidence type="ECO:0000259" key="3">
    <source>
        <dbReference type="Pfam" id="PF25603"/>
    </source>
</evidence>
<sequence>MASRDNNGGDMDAWNDPVFQSTTFDESMATDSPNYDFTLQNFTHFNDAYDDSTGLNHRTPSKTGWDMVSTPAAQQQQQFVGMPVGASAESSSQDSASDSSSRRKRKVTESPMSDTNTELGIKKEDSMIGGAHMEKVQSYGVPTRPMNQLSLDPESAMDSSFDFNSAASSPSAPREYNQAVFSTQAPRLQNNTALHRYQPSPTINPHIFEFGENKPAVTEAMLLSGASPNAVTSTPSSDSNELFGTNSMWGALNPTWSGDTMSTQYASPATYRFPASPSVNGTASSVVSRGSVAPLGRCPLYIAPISTKSRVETQINVHMIVENLPANIEWLHLPLHTIAKSKLLAKEDYDKSRVLELHVYLVCTSAMQNPQLREKALKRAAAQNNSAIQRRAEQQKRTVDEEKNDPKNVDEADKPLNGGEVRICTNCIQRERKRAGRKKLKKEEEQQHWERFETERVVVFNSNEYLPFKPYDPSQRDTALSDDQPYSPPEGAMQVQGAMRIACYCRHQSEKEGFRVIFTMKDQQGNVVAQQMSDSILITDDHKTHGSTFPAGLTGEMFYTNPDFASPGLTTSQSMMHLPQHGMPFNTSKSMTDLSAFGQQFNPHSHIHQMPRSGYTSQATSATMTPTSLSRPASPTGAGQMGPNKKRKSSGAANNHKRLPSGLQMTPRVDTNQPPSSNMPSAISMTSPVFSPSADGFGQSYMTIPNHNGPAQFYGSGPPTPSENYQQGGFTEAQLQAHFNRSQNAQAYFSHPSSAVPSRAQSPTLHPSRPNLPAYARHPIQTPTNIQGRHAYQQHLAHASAGADQDQISTPTITKITPNEGPTMGGTEVSVYGFNFQNGSSVMFGDQQGITTYYGPQALLAITPPSRPGGVNVAVVPSAGLQQPQSGQYMAHSGNRQIFTYSDRDPQTMEKALRFYSLQQNGSASQWQQTAVHAAQQYTNQELGQSNMRIQSEY</sequence>
<evidence type="ECO:0000259" key="2">
    <source>
        <dbReference type="Pfam" id="PF01833"/>
    </source>
</evidence>
<accession>M2LPG3</accession>
<gene>
    <name evidence="4" type="ORF">BAUCODRAFT_147914</name>
</gene>
<feature type="region of interest" description="Disordered" evidence="1">
    <location>
        <begin position="49"/>
        <end position="124"/>
    </location>
</feature>
<dbReference type="STRING" id="717646.M2LPG3"/>